<dbReference type="EMBL" id="KQ981673">
    <property type="protein sequence ID" value="KYN38177.1"/>
    <property type="molecule type" value="Genomic_DNA"/>
</dbReference>
<keyword evidence="8" id="KW-0482">Metalloprotease</keyword>
<dbReference type="GO" id="GO:0005615">
    <property type="term" value="C:extracellular space"/>
    <property type="evidence" value="ECO:0007669"/>
    <property type="project" value="TreeGrafter"/>
</dbReference>
<dbReference type="GO" id="GO:0005886">
    <property type="term" value="C:plasma membrane"/>
    <property type="evidence" value="ECO:0007669"/>
    <property type="project" value="UniProtKB-SubCell"/>
</dbReference>
<keyword evidence="16" id="KW-1185">Reference proteome</keyword>
<dbReference type="InterPro" id="IPR034016">
    <property type="entry name" value="M1_APN-typ"/>
</dbReference>
<dbReference type="PANTHER" id="PTHR11533">
    <property type="entry name" value="PROTEASE M1 ZINC METALLOPROTEASE"/>
    <property type="match status" value="1"/>
</dbReference>
<protein>
    <submittedName>
        <fullName evidence="15">Aminopeptidase N</fullName>
    </submittedName>
</protein>
<dbReference type="GO" id="GO:0006508">
    <property type="term" value="P:proteolysis"/>
    <property type="evidence" value="ECO:0007669"/>
    <property type="project" value="UniProtKB-KW"/>
</dbReference>
<comment type="subcellular location">
    <subcellularLocation>
        <location evidence="1">Cell membrane</location>
        <topology evidence="1">Lipid-anchor</topology>
        <topology evidence="1">GPI-anchor</topology>
    </subcellularLocation>
</comment>
<feature type="non-terminal residue" evidence="15">
    <location>
        <position position="1"/>
    </location>
</feature>
<evidence type="ECO:0000256" key="6">
    <source>
        <dbReference type="ARBA" id="ARBA00022801"/>
    </source>
</evidence>
<evidence type="ECO:0000256" key="7">
    <source>
        <dbReference type="ARBA" id="ARBA00022833"/>
    </source>
</evidence>
<sequence length="702" mass="83251">ISFDRWMLATQFHPIGARQVFPCFDDPGLKATFNISIKHFSNYMALSNMPARNITRVSQIMTWTYFKETPVMSTYLVAIILAEFPNTPVKEINFRYLTLQSKLNTEFAQSVIEKITLYLESKWVCFQKLPKVDHVAIPNLLRDGVEYWGLIFYREAAITYNKKLESVGRKVDVARLIAQKITYQWYSNLMSPTWWTHAWLLEGLTTLLATDAINKTYPEFRIWDLFTVQIHQESLRLDSIIKPLSTKINTPSEINSLFSFAYYLKGPALLRMLQRAVSNELFAKAMKKFLNIQFDVLEMIDHWIYPPQNYPVLKVTKVDPNLATISVENYKSWEEKLPWIPVTKIILLHNSEINQNSDIVWLRPIHKYKPYADLQFDFDFQWIIINVEQIGYYRVNYETDNWRNIANYLRYYFKKIHVLNRAQIIDDAFYFLIRGQLEMSVFFELSQYLPQETDYVAWYPMFKALEYLSTFFLFPESLDVKIQMKYILSNLLNNIGYLENFDDDDFTKSLRQEAARWACTLGVSQCLNNASFHIYHHLLNPDGHRILSWWKSWTFCNGLMESEFDNGTWWLLYNTWKKSNDNAIMEFASCSRSSYVVHNYLNLTINTSEDCKSGNECEDVNMLAKKRVKRFLYLVTKYAKERTILEYIKENYEKIKPKEVSTIAAFTIIINHIHSWEQLEEVNYNFIIILNYFNILLLILFL</sequence>
<dbReference type="PRINTS" id="PR00756">
    <property type="entry name" value="ALADIPTASE"/>
</dbReference>
<feature type="binding site" evidence="10">
    <location>
        <position position="202"/>
    </location>
    <ligand>
        <name>Zn(2+)</name>
        <dbReference type="ChEBI" id="CHEBI:29105"/>
        <note>catalytic</note>
    </ligand>
</feature>
<dbReference type="InterPro" id="IPR027268">
    <property type="entry name" value="Peptidase_M4/M1_CTD_sf"/>
</dbReference>
<accession>A0A195FD98</accession>
<keyword evidence="7 10" id="KW-0862">Zinc</keyword>
<feature type="domain" description="Peptidase M1 membrane alanine aminopeptidase" evidence="12">
    <location>
        <begin position="114"/>
        <end position="291"/>
    </location>
</feature>
<evidence type="ECO:0000256" key="11">
    <source>
        <dbReference type="PIRSR" id="PIRSR634016-4"/>
    </source>
</evidence>
<dbReference type="Pfam" id="PF01433">
    <property type="entry name" value="Peptidase_M1"/>
    <property type="match status" value="1"/>
</dbReference>
<keyword evidence="9" id="KW-0449">Lipoprotein</keyword>
<evidence type="ECO:0000259" key="14">
    <source>
        <dbReference type="Pfam" id="PF17900"/>
    </source>
</evidence>
<keyword evidence="3" id="KW-0325">Glycoprotein</keyword>
<comment type="similarity">
    <text evidence="2">Belongs to the peptidase M1 family.</text>
</comment>
<evidence type="ECO:0000313" key="16">
    <source>
        <dbReference type="Proteomes" id="UP000078541"/>
    </source>
</evidence>
<dbReference type="GO" id="GO:0070006">
    <property type="term" value="F:metalloaminopeptidase activity"/>
    <property type="evidence" value="ECO:0007669"/>
    <property type="project" value="TreeGrafter"/>
</dbReference>
<reference evidence="15 16" key="1">
    <citation type="submission" date="2016-03" db="EMBL/GenBank/DDBJ databases">
        <title>Trachymyrmex septentrionalis WGS genome.</title>
        <authorList>
            <person name="Nygaard S."/>
            <person name="Hu H."/>
            <person name="Boomsma J."/>
            <person name="Zhang G."/>
        </authorList>
    </citation>
    <scope>NUCLEOTIDE SEQUENCE [LARGE SCALE GENOMIC DNA]</scope>
    <source>
        <strain evidence="15">Tsep2-gDNA-1</strain>
        <tissue evidence="15">Whole body</tissue>
    </source>
</reference>
<evidence type="ECO:0000313" key="15">
    <source>
        <dbReference type="EMBL" id="KYN38177.1"/>
    </source>
</evidence>
<dbReference type="InterPro" id="IPR042097">
    <property type="entry name" value="Aminopeptidase_N-like_N_sf"/>
</dbReference>
<evidence type="ECO:0000259" key="12">
    <source>
        <dbReference type="Pfam" id="PF01433"/>
    </source>
</evidence>
<proteinExistence type="inferred from homology"/>
<gene>
    <name evidence="15" type="ORF">ALC56_07217</name>
</gene>
<evidence type="ECO:0000259" key="13">
    <source>
        <dbReference type="Pfam" id="PF11838"/>
    </source>
</evidence>
<dbReference type="GO" id="GO:0042277">
    <property type="term" value="F:peptide binding"/>
    <property type="evidence" value="ECO:0007669"/>
    <property type="project" value="TreeGrafter"/>
</dbReference>
<evidence type="ECO:0000256" key="1">
    <source>
        <dbReference type="ARBA" id="ARBA00004609"/>
    </source>
</evidence>
<dbReference type="Gene3D" id="1.10.390.10">
    <property type="entry name" value="Neutral Protease Domain 2"/>
    <property type="match status" value="1"/>
</dbReference>
<evidence type="ECO:0000256" key="3">
    <source>
        <dbReference type="ARBA" id="ARBA00022622"/>
    </source>
</evidence>
<feature type="domain" description="ERAP1-like C-terminal" evidence="13">
    <location>
        <begin position="382"/>
        <end position="682"/>
    </location>
</feature>
<dbReference type="PANTHER" id="PTHR11533:SF294">
    <property type="entry name" value="THYROTROPIN-RELEASING HORMONE-DEGRADING ECTOENZYME"/>
    <property type="match status" value="1"/>
</dbReference>
<dbReference type="GO" id="GO:0005737">
    <property type="term" value="C:cytoplasm"/>
    <property type="evidence" value="ECO:0007669"/>
    <property type="project" value="TreeGrafter"/>
</dbReference>
<dbReference type="GO" id="GO:0098552">
    <property type="term" value="C:side of membrane"/>
    <property type="evidence" value="ECO:0007669"/>
    <property type="project" value="UniProtKB-KW"/>
</dbReference>
<dbReference type="Proteomes" id="UP000078541">
    <property type="component" value="Unassembled WGS sequence"/>
</dbReference>
<evidence type="ECO:0000256" key="8">
    <source>
        <dbReference type="ARBA" id="ARBA00023049"/>
    </source>
</evidence>
<feature type="domain" description="Aminopeptidase N-like N-terminal" evidence="14">
    <location>
        <begin position="5"/>
        <end position="76"/>
    </location>
</feature>
<dbReference type="Pfam" id="PF11838">
    <property type="entry name" value="ERAP1_C"/>
    <property type="match status" value="1"/>
</dbReference>
<keyword evidence="6" id="KW-0378">Hydrolase</keyword>
<dbReference type="InterPro" id="IPR024571">
    <property type="entry name" value="ERAP1-like_C_dom"/>
</dbReference>
<keyword evidence="5 10" id="KW-0479">Metal-binding</keyword>
<dbReference type="SUPFAM" id="SSF55486">
    <property type="entry name" value="Metalloproteases ('zincins'), catalytic domain"/>
    <property type="match status" value="1"/>
</dbReference>
<evidence type="ECO:0000256" key="9">
    <source>
        <dbReference type="ARBA" id="ARBA00023288"/>
    </source>
</evidence>
<dbReference type="CDD" id="cd09601">
    <property type="entry name" value="M1_APN-Q_like"/>
    <property type="match status" value="1"/>
</dbReference>
<name>A0A195FD98_9HYME</name>
<evidence type="ECO:0000256" key="5">
    <source>
        <dbReference type="ARBA" id="ARBA00022723"/>
    </source>
</evidence>
<keyword evidence="3" id="KW-0336">GPI-anchor</keyword>
<dbReference type="Pfam" id="PF17900">
    <property type="entry name" value="Peptidase_M1_N"/>
    <property type="match status" value="1"/>
</dbReference>
<dbReference type="InterPro" id="IPR014782">
    <property type="entry name" value="Peptidase_M1_dom"/>
</dbReference>
<dbReference type="Gene3D" id="2.60.40.1730">
    <property type="entry name" value="tricorn interacting facor f3 domain"/>
    <property type="match status" value="1"/>
</dbReference>
<keyword evidence="15" id="KW-0031">Aminopeptidase</keyword>
<feature type="site" description="Transition state stabilizer" evidence="11">
    <location>
        <position position="263"/>
    </location>
</feature>
<dbReference type="SUPFAM" id="SSF63737">
    <property type="entry name" value="Leukotriene A4 hydrolase N-terminal domain"/>
    <property type="match status" value="1"/>
</dbReference>
<evidence type="ECO:0000256" key="2">
    <source>
        <dbReference type="ARBA" id="ARBA00010136"/>
    </source>
</evidence>
<evidence type="ECO:0000256" key="4">
    <source>
        <dbReference type="ARBA" id="ARBA00022670"/>
    </source>
</evidence>
<dbReference type="GO" id="GO:0043171">
    <property type="term" value="P:peptide catabolic process"/>
    <property type="evidence" value="ECO:0007669"/>
    <property type="project" value="TreeGrafter"/>
</dbReference>
<comment type="cofactor">
    <cofactor evidence="10">
        <name>Zn(2+)</name>
        <dbReference type="ChEBI" id="CHEBI:29105"/>
    </cofactor>
    <text evidence="10">Binds 1 zinc ion per subunit.</text>
</comment>
<dbReference type="Gene3D" id="1.25.50.20">
    <property type="match status" value="1"/>
</dbReference>
<organism evidence="15 16">
    <name type="scientific">Trachymyrmex septentrionalis</name>
    <dbReference type="NCBI Taxonomy" id="34720"/>
    <lineage>
        <taxon>Eukaryota</taxon>
        <taxon>Metazoa</taxon>
        <taxon>Ecdysozoa</taxon>
        <taxon>Arthropoda</taxon>
        <taxon>Hexapoda</taxon>
        <taxon>Insecta</taxon>
        <taxon>Pterygota</taxon>
        <taxon>Neoptera</taxon>
        <taxon>Endopterygota</taxon>
        <taxon>Hymenoptera</taxon>
        <taxon>Apocrita</taxon>
        <taxon>Aculeata</taxon>
        <taxon>Formicoidea</taxon>
        <taxon>Formicidae</taxon>
        <taxon>Myrmicinae</taxon>
        <taxon>Trachymyrmex</taxon>
    </lineage>
</organism>
<dbReference type="InterPro" id="IPR050344">
    <property type="entry name" value="Peptidase_M1_aminopeptidases"/>
</dbReference>
<dbReference type="GO" id="GO:0008270">
    <property type="term" value="F:zinc ion binding"/>
    <property type="evidence" value="ECO:0007669"/>
    <property type="project" value="InterPro"/>
</dbReference>
<dbReference type="InterPro" id="IPR045357">
    <property type="entry name" value="Aminopeptidase_N-like_N"/>
</dbReference>
<dbReference type="AlphaFoldDB" id="A0A195FD98"/>
<evidence type="ECO:0000256" key="10">
    <source>
        <dbReference type="PIRSR" id="PIRSR634016-3"/>
    </source>
</evidence>
<keyword evidence="4" id="KW-0645">Protease</keyword>
<keyword evidence="3" id="KW-0472">Membrane</keyword>
<dbReference type="Gene3D" id="2.60.40.1910">
    <property type="match status" value="1"/>
</dbReference>
<dbReference type="InterPro" id="IPR001930">
    <property type="entry name" value="Peptidase_M1"/>
</dbReference>
<dbReference type="STRING" id="34720.A0A195FD98"/>